<evidence type="ECO:0000313" key="1">
    <source>
        <dbReference type="EMBL" id="WPD18497.1"/>
    </source>
</evidence>
<protein>
    <submittedName>
        <fullName evidence="1">Uncharacterized protein</fullName>
    </submittedName>
</protein>
<organism evidence="1 2">
    <name type="scientific">Thermaerobacter composti</name>
    <dbReference type="NCBI Taxonomy" id="554949"/>
    <lineage>
        <taxon>Bacteria</taxon>
        <taxon>Bacillati</taxon>
        <taxon>Bacillota</taxon>
        <taxon>Clostridia</taxon>
        <taxon>Eubacteriales</taxon>
        <taxon>Clostridiales Family XVII. Incertae Sedis</taxon>
        <taxon>Thermaerobacter</taxon>
    </lineage>
</organism>
<evidence type="ECO:0000313" key="2">
    <source>
        <dbReference type="Proteomes" id="UP001304683"/>
    </source>
</evidence>
<accession>A0ABZ0QP03</accession>
<keyword evidence="2" id="KW-1185">Reference proteome</keyword>
<dbReference type="EMBL" id="CP132508">
    <property type="protein sequence ID" value="WPD18497.1"/>
    <property type="molecule type" value="Genomic_DNA"/>
</dbReference>
<dbReference type="Proteomes" id="UP001304683">
    <property type="component" value="Chromosome"/>
</dbReference>
<sequence>MPKTRSGKVMRRLLRDAVTTGRMTGDTICLVVRSLPFIAKTMTRKK</sequence>
<gene>
    <name evidence="1" type="ORF">Q5761_09005</name>
</gene>
<reference evidence="1 2" key="1">
    <citation type="submission" date="2023-08" db="EMBL/GenBank/DDBJ databases">
        <title>Genome sequence of Thermaerobacter compostii strain Ins1, a spore-forming filamentous bacterium isolated from a deep geothermal reservoir.</title>
        <authorList>
            <person name="Bregnard D."/>
            <person name="Gonzalez D."/>
            <person name="Junier P."/>
        </authorList>
    </citation>
    <scope>NUCLEOTIDE SEQUENCE [LARGE SCALE GENOMIC DNA]</scope>
    <source>
        <strain evidence="1 2">Ins1</strain>
    </source>
</reference>
<proteinExistence type="predicted"/>
<name>A0ABZ0QP03_9FIRM</name>